<organism evidence="2 3">
    <name type="scientific">Steinernema glaseri</name>
    <dbReference type="NCBI Taxonomy" id="37863"/>
    <lineage>
        <taxon>Eukaryota</taxon>
        <taxon>Metazoa</taxon>
        <taxon>Ecdysozoa</taxon>
        <taxon>Nematoda</taxon>
        <taxon>Chromadorea</taxon>
        <taxon>Rhabditida</taxon>
        <taxon>Tylenchina</taxon>
        <taxon>Panagrolaimomorpha</taxon>
        <taxon>Strongyloidoidea</taxon>
        <taxon>Steinernematidae</taxon>
        <taxon>Steinernema</taxon>
    </lineage>
</organism>
<dbReference type="WBParaSite" id="L893_g23055.t1">
    <property type="protein sequence ID" value="L893_g23055.t1"/>
    <property type="gene ID" value="L893_g23055"/>
</dbReference>
<evidence type="ECO:0000256" key="1">
    <source>
        <dbReference type="SAM" id="MobiDB-lite"/>
    </source>
</evidence>
<evidence type="ECO:0000313" key="2">
    <source>
        <dbReference type="Proteomes" id="UP000095287"/>
    </source>
</evidence>
<name>A0A1I7Z596_9BILA</name>
<evidence type="ECO:0000313" key="3">
    <source>
        <dbReference type="WBParaSite" id="L893_g23055.t1"/>
    </source>
</evidence>
<proteinExistence type="predicted"/>
<accession>A0A1I7Z596</accession>
<dbReference type="AlphaFoldDB" id="A0A1I7Z596"/>
<keyword evidence="2" id="KW-1185">Reference proteome</keyword>
<dbReference type="Proteomes" id="UP000095287">
    <property type="component" value="Unplaced"/>
</dbReference>
<feature type="region of interest" description="Disordered" evidence="1">
    <location>
        <begin position="122"/>
        <end position="155"/>
    </location>
</feature>
<sequence length="216" mass="23998">MDLYGESTAKDETANAINQSGDALIRRRFYLHTPAEAKKHEWSAESERRLYTGSGLPYQLRRVLPAPDYGAQRRDKKGAGRVATLIRFIHESVVPAGRSQLAIIYEADKWTNKQANVLGAKKENWGTGNTHGEPTAEEMTVTSSPRLPPKKERHRVRVEEARKVLGPSNIQLTLAAPSITPACPIPRFPRRLASVTTLLVNGDRLHRDNDAATDKG</sequence>
<protein>
    <submittedName>
        <fullName evidence="3">Uncharacterized protein</fullName>
    </submittedName>
</protein>
<reference evidence="3" key="1">
    <citation type="submission" date="2016-11" db="UniProtKB">
        <authorList>
            <consortium name="WormBaseParasite"/>
        </authorList>
    </citation>
    <scope>IDENTIFICATION</scope>
</reference>